<name>A0AAV7TUC1_PLEWA</name>
<dbReference type="Proteomes" id="UP001066276">
    <property type="component" value="Chromosome 3_2"/>
</dbReference>
<organism evidence="2 3">
    <name type="scientific">Pleurodeles waltl</name>
    <name type="common">Iberian ribbed newt</name>
    <dbReference type="NCBI Taxonomy" id="8319"/>
    <lineage>
        <taxon>Eukaryota</taxon>
        <taxon>Metazoa</taxon>
        <taxon>Chordata</taxon>
        <taxon>Craniata</taxon>
        <taxon>Vertebrata</taxon>
        <taxon>Euteleostomi</taxon>
        <taxon>Amphibia</taxon>
        <taxon>Batrachia</taxon>
        <taxon>Caudata</taxon>
        <taxon>Salamandroidea</taxon>
        <taxon>Salamandridae</taxon>
        <taxon>Pleurodelinae</taxon>
        <taxon>Pleurodeles</taxon>
    </lineage>
</organism>
<sequence>MIRSIIIDNSVKGIIPITVRIPEGECRGRASEELLKNQERPEARGDARKADEQRKQRARAKPPEASQRGTSSAPQPLEERNSSKDEAKCLWESSVRNGT</sequence>
<feature type="compositionally biased region" description="Basic and acidic residues" evidence="1">
    <location>
        <begin position="25"/>
        <end position="55"/>
    </location>
</feature>
<feature type="region of interest" description="Disordered" evidence="1">
    <location>
        <begin position="25"/>
        <end position="99"/>
    </location>
</feature>
<evidence type="ECO:0000313" key="3">
    <source>
        <dbReference type="Proteomes" id="UP001066276"/>
    </source>
</evidence>
<protein>
    <submittedName>
        <fullName evidence="2">Uncharacterized protein</fullName>
    </submittedName>
</protein>
<proteinExistence type="predicted"/>
<dbReference type="AlphaFoldDB" id="A0AAV7TUC1"/>
<accession>A0AAV7TUC1</accession>
<comment type="caution">
    <text evidence="2">The sequence shown here is derived from an EMBL/GenBank/DDBJ whole genome shotgun (WGS) entry which is preliminary data.</text>
</comment>
<evidence type="ECO:0000313" key="2">
    <source>
        <dbReference type="EMBL" id="KAJ1179454.1"/>
    </source>
</evidence>
<keyword evidence="3" id="KW-1185">Reference proteome</keyword>
<feature type="compositionally biased region" description="Basic and acidic residues" evidence="1">
    <location>
        <begin position="77"/>
        <end position="89"/>
    </location>
</feature>
<gene>
    <name evidence="2" type="ORF">NDU88_004688</name>
</gene>
<evidence type="ECO:0000256" key="1">
    <source>
        <dbReference type="SAM" id="MobiDB-lite"/>
    </source>
</evidence>
<dbReference type="EMBL" id="JANPWB010000006">
    <property type="protein sequence ID" value="KAJ1179454.1"/>
    <property type="molecule type" value="Genomic_DNA"/>
</dbReference>
<reference evidence="2" key="1">
    <citation type="journal article" date="2022" name="bioRxiv">
        <title>Sequencing and chromosome-scale assembly of the giantPleurodeles waltlgenome.</title>
        <authorList>
            <person name="Brown T."/>
            <person name="Elewa A."/>
            <person name="Iarovenko S."/>
            <person name="Subramanian E."/>
            <person name="Araus A.J."/>
            <person name="Petzold A."/>
            <person name="Susuki M."/>
            <person name="Suzuki K.-i.T."/>
            <person name="Hayashi T."/>
            <person name="Toyoda A."/>
            <person name="Oliveira C."/>
            <person name="Osipova E."/>
            <person name="Leigh N.D."/>
            <person name="Simon A."/>
            <person name="Yun M.H."/>
        </authorList>
    </citation>
    <scope>NUCLEOTIDE SEQUENCE</scope>
    <source>
        <strain evidence="2">20211129_DDA</strain>
        <tissue evidence="2">Liver</tissue>
    </source>
</reference>